<proteinExistence type="predicted"/>
<dbReference type="EMBL" id="JAZGUE010000007">
    <property type="protein sequence ID" value="KAL2264763.1"/>
    <property type="molecule type" value="Genomic_DNA"/>
</dbReference>
<evidence type="ECO:0000256" key="1">
    <source>
        <dbReference type="SAM" id="MobiDB-lite"/>
    </source>
</evidence>
<feature type="compositionally biased region" description="Low complexity" evidence="1">
    <location>
        <begin position="146"/>
        <end position="166"/>
    </location>
</feature>
<dbReference type="GeneID" id="98128721"/>
<evidence type="ECO:0000313" key="3">
    <source>
        <dbReference type="Proteomes" id="UP001600064"/>
    </source>
</evidence>
<dbReference type="RefSeq" id="XP_070863490.1">
    <property type="nucleotide sequence ID" value="XM_071014077.1"/>
</dbReference>
<reference evidence="2 3" key="1">
    <citation type="journal article" date="2024" name="Commun. Biol.">
        <title>Comparative genomic analysis of thermophilic fungi reveals convergent evolutionary adaptations and gene losses.</title>
        <authorList>
            <person name="Steindorff A.S."/>
            <person name="Aguilar-Pontes M.V."/>
            <person name="Robinson A.J."/>
            <person name="Andreopoulos B."/>
            <person name="LaButti K."/>
            <person name="Kuo A."/>
            <person name="Mondo S."/>
            <person name="Riley R."/>
            <person name="Otillar R."/>
            <person name="Haridas S."/>
            <person name="Lipzen A."/>
            <person name="Grimwood J."/>
            <person name="Schmutz J."/>
            <person name="Clum A."/>
            <person name="Reid I.D."/>
            <person name="Moisan M.C."/>
            <person name="Butler G."/>
            <person name="Nguyen T.T.M."/>
            <person name="Dewar K."/>
            <person name="Conant G."/>
            <person name="Drula E."/>
            <person name="Henrissat B."/>
            <person name="Hansel C."/>
            <person name="Singer S."/>
            <person name="Hutchinson M.I."/>
            <person name="de Vries R.P."/>
            <person name="Natvig D.O."/>
            <person name="Powell A.J."/>
            <person name="Tsang A."/>
            <person name="Grigoriev I.V."/>
        </authorList>
    </citation>
    <scope>NUCLEOTIDE SEQUENCE [LARGE SCALE GENOMIC DNA]</scope>
    <source>
        <strain evidence="2 3">ATCC 22073</strain>
    </source>
</reference>
<comment type="caution">
    <text evidence="2">The sequence shown here is derived from an EMBL/GenBank/DDBJ whole genome shotgun (WGS) entry which is preliminary data.</text>
</comment>
<feature type="compositionally biased region" description="Basic and acidic residues" evidence="1">
    <location>
        <begin position="50"/>
        <end position="65"/>
    </location>
</feature>
<feature type="compositionally biased region" description="Pro residues" evidence="1">
    <location>
        <begin position="69"/>
        <end position="78"/>
    </location>
</feature>
<feature type="region of interest" description="Disordered" evidence="1">
    <location>
        <begin position="513"/>
        <end position="540"/>
    </location>
</feature>
<feature type="compositionally biased region" description="Low complexity" evidence="1">
    <location>
        <begin position="394"/>
        <end position="406"/>
    </location>
</feature>
<organism evidence="2 3">
    <name type="scientific">Remersonia thermophila</name>
    <dbReference type="NCBI Taxonomy" id="72144"/>
    <lineage>
        <taxon>Eukaryota</taxon>
        <taxon>Fungi</taxon>
        <taxon>Dikarya</taxon>
        <taxon>Ascomycota</taxon>
        <taxon>Pezizomycotina</taxon>
        <taxon>Sordariomycetes</taxon>
        <taxon>Sordariomycetidae</taxon>
        <taxon>Sordariales</taxon>
        <taxon>Sordariales incertae sedis</taxon>
        <taxon>Remersonia</taxon>
    </lineage>
</organism>
<dbReference type="Proteomes" id="UP001600064">
    <property type="component" value="Unassembled WGS sequence"/>
</dbReference>
<evidence type="ECO:0000313" key="2">
    <source>
        <dbReference type="EMBL" id="KAL2264763.1"/>
    </source>
</evidence>
<feature type="compositionally biased region" description="Low complexity" evidence="1">
    <location>
        <begin position="40"/>
        <end position="49"/>
    </location>
</feature>
<gene>
    <name evidence="2" type="ORF">VTJ83DRAFT_7273</name>
</gene>
<feature type="compositionally biased region" description="Low complexity" evidence="1">
    <location>
        <begin position="373"/>
        <end position="387"/>
    </location>
</feature>
<feature type="compositionally biased region" description="Low complexity" evidence="1">
    <location>
        <begin position="1"/>
        <end position="15"/>
    </location>
</feature>
<accession>A0ABR4D365</accession>
<keyword evidence="3" id="KW-1185">Reference proteome</keyword>
<feature type="region of interest" description="Disordered" evidence="1">
    <location>
        <begin position="373"/>
        <end position="411"/>
    </location>
</feature>
<sequence length="557" mass="59649">MDARAAPGAQAGAAPKGHDGEPPNSETGRPLPSTYLPPFSSATDDAASSARHDQQQNHPDERRDGMSLPRPPPAPTPQPSTSSLEMSSVPASGLASKKLARKRSAQDLYLSSRSGHHRHPSPQRRPQSSWGRMPGTAEGLDRDHLASLPALPALPSPSVSSSRPLRSYRSWAGPQLRYAAQHNLSSSSSSFWLSSSSRSSSSSYRLYSNPLPHAPTIGLDQPIEVDEAFLGKPSGTADVGRTIEVDERYVPGNAIEVDQGCEVGNAIKIDEAYLGGSGPAASGSIEVDEAYDDDDATATTTAAVAAVSGPSENLFSGDRKPLGIARRIHRQSSGLLKHSRSSTRPLNPRVEGMITNETQCNVRSAPLLCSKTTTTTTTTTTTPAAASPIPPAIEPFIEPDPSFSMPSPDPDLPLEVDSTMPDADNDPDLSAVKLATDQLNLLRYSRARIGARKRYLPETGVALMYRRSEDAGLMCKEVVWNPLRMRRRNELGKSRKRGSSRRSVVSSTASWCGESDACSSALHSPELRPADEEEIPASMSTLLTPSLADEVVRRQRG</sequence>
<protein>
    <submittedName>
        <fullName evidence="2">Uncharacterized protein</fullName>
    </submittedName>
</protein>
<name>A0ABR4D365_9PEZI</name>
<feature type="region of interest" description="Disordered" evidence="1">
    <location>
        <begin position="1"/>
        <end position="166"/>
    </location>
</feature>